<dbReference type="Proteomes" id="UP001432146">
    <property type="component" value="Unassembled WGS sequence"/>
</dbReference>
<protein>
    <submittedName>
        <fullName evidence="1">Uncharacterized protein</fullName>
    </submittedName>
</protein>
<sequence length="159" mass="18140">MTWTWSRSGRFKTIASRPLSSGIERRTTGFQVAAGDRRSQRNRAEPPLMVRSVRVRHAVRRPGKCEESDNQETGLCVVTLRASKWLPTTIYRCYTFTDTVRERHLGGDWLERNKAGLCGGHWMEQWRTIQGENGGKRSGCLGVARSTANTNVASRWWDD</sequence>
<evidence type="ECO:0000313" key="2">
    <source>
        <dbReference type="Proteomes" id="UP001432146"/>
    </source>
</evidence>
<keyword evidence="2" id="KW-1185">Reference proteome</keyword>
<dbReference type="AlphaFoldDB" id="A0AAW1A567"/>
<organism evidence="1 2">
    <name type="scientific">Tetragonisca angustula</name>
    <dbReference type="NCBI Taxonomy" id="166442"/>
    <lineage>
        <taxon>Eukaryota</taxon>
        <taxon>Metazoa</taxon>
        <taxon>Ecdysozoa</taxon>
        <taxon>Arthropoda</taxon>
        <taxon>Hexapoda</taxon>
        <taxon>Insecta</taxon>
        <taxon>Pterygota</taxon>
        <taxon>Neoptera</taxon>
        <taxon>Endopterygota</taxon>
        <taxon>Hymenoptera</taxon>
        <taxon>Apocrita</taxon>
        <taxon>Aculeata</taxon>
        <taxon>Apoidea</taxon>
        <taxon>Anthophila</taxon>
        <taxon>Apidae</taxon>
        <taxon>Tetragonisca</taxon>
    </lineage>
</organism>
<dbReference type="EMBL" id="JAWNGG020000066">
    <property type="protein sequence ID" value="KAK9304151.1"/>
    <property type="molecule type" value="Genomic_DNA"/>
</dbReference>
<evidence type="ECO:0000313" key="1">
    <source>
        <dbReference type="EMBL" id="KAK9304151.1"/>
    </source>
</evidence>
<proteinExistence type="predicted"/>
<reference evidence="1 2" key="1">
    <citation type="submission" date="2024-05" db="EMBL/GenBank/DDBJ databases">
        <title>The nuclear and mitochondrial genome assemblies of Tetragonisca angustula (Apidae: Meliponini), a tiny yet remarkable pollinator in the Neotropics.</title>
        <authorList>
            <person name="Ferrari R."/>
            <person name="Ricardo P.C."/>
            <person name="Dias F.C."/>
            <person name="Araujo N.S."/>
            <person name="Soares D.O."/>
            <person name="Zhou Q.-S."/>
            <person name="Zhu C.-D."/>
            <person name="Coutinho L."/>
            <person name="Airas M.C."/>
            <person name="Batista T.M."/>
        </authorList>
    </citation>
    <scope>NUCLEOTIDE SEQUENCE [LARGE SCALE GENOMIC DNA]</scope>
    <source>
        <strain evidence="1">ASF017062</strain>
        <tissue evidence="1">Abdomen</tissue>
    </source>
</reference>
<gene>
    <name evidence="1" type="ORF">QLX08_004416</name>
</gene>
<accession>A0AAW1A567</accession>
<comment type="caution">
    <text evidence="1">The sequence shown here is derived from an EMBL/GenBank/DDBJ whole genome shotgun (WGS) entry which is preliminary data.</text>
</comment>
<name>A0AAW1A567_9HYME</name>